<dbReference type="SMART" id="SM00049">
    <property type="entry name" value="DEP"/>
    <property type="match status" value="1"/>
</dbReference>
<dbReference type="SUPFAM" id="SSF57903">
    <property type="entry name" value="FYVE/PHD zinc finger"/>
    <property type="match status" value="1"/>
</dbReference>
<evidence type="ECO:0000313" key="10">
    <source>
        <dbReference type="Proteomes" id="UP001209878"/>
    </source>
</evidence>
<dbReference type="InterPro" id="IPR002423">
    <property type="entry name" value="Cpn60/GroEL/TCP-1"/>
</dbReference>
<dbReference type="SUPFAM" id="SSF46785">
    <property type="entry name" value="Winged helix' DNA-binding domain"/>
    <property type="match status" value="1"/>
</dbReference>
<feature type="compositionally biased region" description="Acidic residues" evidence="6">
    <location>
        <begin position="74"/>
        <end position="83"/>
    </location>
</feature>
<dbReference type="GO" id="GO:0031410">
    <property type="term" value="C:cytoplasmic vesicle"/>
    <property type="evidence" value="ECO:0007669"/>
    <property type="project" value="TreeGrafter"/>
</dbReference>
<evidence type="ECO:0000256" key="4">
    <source>
        <dbReference type="PROSITE-ProRule" id="PRU00091"/>
    </source>
</evidence>
<keyword evidence="3" id="KW-0862">Zinc</keyword>
<dbReference type="GO" id="GO:0005524">
    <property type="term" value="F:ATP binding"/>
    <property type="evidence" value="ECO:0007669"/>
    <property type="project" value="InterPro"/>
</dbReference>
<dbReference type="GO" id="GO:0035556">
    <property type="term" value="P:intracellular signal transduction"/>
    <property type="evidence" value="ECO:0007669"/>
    <property type="project" value="InterPro"/>
</dbReference>
<dbReference type="InterPro" id="IPR000306">
    <property type="entry name" value="Znf_FYVE"/>
</dbReference>
<dbReference type="PANTHER" id="PTHR46715:SF1">
    <property type="entry name" value="1-PHOSPHATIDYLINOSITOL 3-PHOSPHATE 5-KINASE"/>
    <property type="match status" value="1"/>
</dbReference>
<dbReference type="InterPro" id="IPR036388">
    <property type="entry name" value="WH-like_DNA-bd_sf"/>
</dbReference>
<dbReference type="CDD" id="cd03334">
    <property type="entry name" value="Fab1_TCP"/>
    <property type="match status" value="1"/>
</dbReference>
<evidence type="ECO:0000259" key="8">
    <source>
        <dbReference type="PROSITE" id="PS50186"/>
    </source>
</evidence>
<feature type="coiled-coil region" evidence="5">
    <location>
        <begin position="1482"/>
        <end position="1509"/>
    </location>
</feature>
<dbReference type="FunFam" id="1.10.10.10:FF:000206">
    <property type="entry name" value="1-phosphatidylinositol 3-phosphate 5-kinase isoform X1"/>
    <property type="match status" value="1"/>
</dbReference>
<dbReference type="Gene3D" id="3.50.7.10">
    <property type="entry name" value="GroEL"/>
    <property type="match status" value="1"/>
</dbReference>
<organism evidence="9 10">
    <name type="scientific">Ridgeia piscesae</name>
    <name type="common">Tubeworm</name>
    <dbReference type="NCBI Taxonomy" id="27915"/>
    <lineage>
        <taxon>Eukaryota</taxon>
        <taxon>Metazoa</taxon>
        <taxon>Spiralia</taxon>
        <taxon>Lophotrochozoa</taxon>
        <taxon>Annelida</taxon>
        <taxon>Polychaeta</taxon>
        <taxon>Sedentaria</taxon>
        <taxon>Canalipalpata</taxon>
        <taxon>Sabellida</taxon>
        <taxon>Siboglinidae</taxon>
        <taxon>Ridgeia</taxon>
    </lineage>
</organism>
<dbReference type="CDD" id="cd15725">
    <property type="entry name" value="FYVE_PIKfyve_Fab1"/>
    <property type="match status" value="1"/>
</dbReference>
<dbReference type="PANTHER" id="PTHR46715">
    <property type="entry name" value="1-PHOSPHATIDYLINOSITOL 3-PHOSPHATE 5-KINASE"/>
    <property type="match status" value="1"/>
</dbReference>
<name>A0AAD9NW79_RIDPI</name>
<feature type="region of interest" description="Disordered" evidence="6">
    <location>
        <begin position="1"/>
        <end position="101"/>
    </location>
</feature>
<protein>
    <recommendedName>
        <fullName evidence="11">1-phosphatidylinositol-3-phosphate 5-kinase</fullName>
    </recommendedName>
</protein>
<feature type="region of interest" description="Disordered" evidence="6">
    <location>
        <begin position="440"/>
        <end position="460"/>
    </location>
</feature>
<dbReference type="Pfam" id="PF00610">
    <property type="entry name" value="DEP"/>
    <property type="match status" value="1"/>
</dbReference>
<keyword evidence="1" id="KW-0479">Metal-binding</keyword>
<proteinExistence type="predicted"/>
<sequence length="1671" mass="185563">MAGEKHPHCATELTEFPPLSSDSKPSGGFFNRFFKRNTEDTVPTSTRENPETCDTPPVTDPGPAPVPPNSLDVDIPDVGDEDKDDRVSVTSSGSAASPNIVTSPRTLSGVLKRVSNILERRSQTPQAYKDSDFKQYWMPDSNCRQCYECGDRFNTFRRRHHCRICGQIFCSRCCNQVLPGRIMGYTGYLRVCTYCCKVVLSYAQNPEATGSLWDLSEDIRQHLLVSPDTGHADRQGSATSGDVGWWELQSSLLQRRQSTADDQEYRQGWVVYTVAGGGGGSFYTVAPGSAASFGPDLLSRLKPVLGSLSNTVDLTPSSSNPFDSTRQLDYTATDSFLEERRVLLRDSAQLRELWLLIQHPIDGIAMASHRHRLRTYPNCLVGSELVDWLLTRDKATSRVQATVIGQALVDAKWLECITSSDQTFRDMYALYRAGEAVLTESPLEEPKTQTTSSEEEAEPEWFRDIKRQDEDTVSLSELNKIPSTIAAPDKTDTVSSSIFYIALEAESNALGQELLSQMKKADIFSSMSASSLPAMAARGERDAAYSHQVAQPVRLESGSTLFDEVRIRSGYRDSNEAGYLIVDTVEKNFGVTDCDAVAADDIGEHYVSTEIESGSRGWLHTEELSEKNDERLAYARIMQTQRDHMAMLTSQLLGKEKLSMKWADLILCLVRRITHLIQPDLRTDGHEMDIRHYVKIKKVAGSTKTHTGVVSGVVCTKNVSHKQMRQQISHATILLLQCPIVYQRVENKFSSLEPQILQEEEFLKNCVARIAAVKPDILLVGKSVSHVAQSFLLDCDITLVLNVKQSVMERVSRFTRAEIVKSIDGLVSKTALGSCNLFKLQNFTLPDGQSKTLMYFDGCSPHLGCTVILRGGSAMELSKVKKVLQFMMYASYHLRLELSFLMDEFAMPPQPPAENSLGIADIDGSSDSVSANDAKSCPRHSTNSDFDNDVKSGKSETGKNSRSIAGEERRDVKRVRGVERSCVSVNRTCVSSEAVDSTNKAVCSPKKAADPNNKYVDSTGKAVNHTNKAVDSTNQAVDSPDKAVDPTNKKAVDGGAYSRQLPTNADDEKNDLAKMRHVTDASDPLHDYQRSKDESIFDSHSELREVERTSQHFKDTLGDVILAVSPFVRHDLPYLLTNSGAKCWLRQFFPENMFCSELLPNMTDAAWGKNKTAPVSVVDGREAERDVALGKEHDFITQKLTASAGDCHIQTCLADFRARGGRVLEEWSHHKAPPSDQNKNKSREKLDCLDPFAHQRLAVCFSSFSYESANAPNPCVYPWVVTMDYHGTNVITLGDFLERYCFRESYMCPSESCDTPMVNHIRRFVHGRGSLQVLLKRLDLPIPGSNTNIVMWSWCRHCKQVTPVVPMSLDTWSMSFAKYLELRFHGDAYGRRACTDPCPHSIHHDHYQYFGLRQIVASFKYSPITLKEISLPPVRMEIQDQEINKPALTEATCCLATQGASVYTSILHHLHSFRPDPSVSFLADYITQIQASEAEKEAFQKKIRVLLEDCDLLQDGGCSLFELQDLMVEIKCLVAEAIITWGGRITELEQVQGKPEKMRVLTPASRITKATNDNGTPPQVQVVEIGAKATDVEQSLEGQSSSLDGAVAGSSPMFSTVAMTTAHSEAMIAITRTNSIVAVAMTTEDPVATVIMTVIDSIAAVAMKQHIPWQR</sequence>
<feature type="compositionally biased region" description="Polar residues" evidence="6">
    <location>
        <begin position="88"/>
        <end position="101"/>
    </location>
</feature>
<feature type="domain" description="FYVE-type" evidence="7">
    <location>
        <begin position="140"/>
        <end position="195"/>
    </location>
</feature>
<dbReference type="InterPro" id="IPR013083">
    <property type="entry name" value="Znf_RING/FYVE/PHD"/>
</dbReference>
<dbReference type="GO" id="GO:0090385">
    <property type="term" value="P:phagosome-lysosome fusion"/>
    <property type="evidence" value="ECO:0007669"/>
    <property type="project" value="TreeGrafter"/>
</dbReference>
<gene>
    <name evidence="9" type="ORF">NP493_299g01006</name>
</gene>
<evidence type="ECO:0000256" key="1">
    <source>
        <dbReference type="ARBA" id="ARBA00022723"/>
    </source>
</evidence>
<dbReference type="InterPro" id="IPR027409">
    <property type="entry name" value="GroEL-like_apical_dom_sf"/>
</dbReference>
<dbReference type="InterPro" id="IPR036390">
    <property type="entry name" value="WH_DNA-bd_sf"/>
</dbReference>
<dbReference type="SUPFAM" id="SSF52029">
    <property type="entry name" value="GroEL apical domain-like"/>
    <property type="match status" value="1"/>
</dbReference>
<dbReference type="PROSITE" id="PS50186">
    <property type="entry name" value="DEP"/>
    <property type="match status" value="1"/>
</dbReference>
<keyword evidence="2 4" id="KW-0863">Zinc-finger</keyword>
<dbReference type="GO" id="GO:1903426">
    <property type="term" value="P:regulation of reactive oxygen species biosynthetic process"/>
    <property type="evidence" value="ECO:0007669"/>
    <property type="project" value="TreeGrafter"/>
</dbReference>
<dbReference type="Gene3D" id="1.10.10.10">
    <property type="entry name" value="Winged helix-like DNA-binding domain superfamily/Winged helix DNA-binding domain"/>
    <property type="match status" value="1"/>
</dbReference>
<feature type="region of interest" description="Disordered" evidence="6">
    <location>
        <begin position="912"/>
        <end position="975"/>
    </location>
</feature>
<feature type="compositionally biased region" description="Polar residues" evidence="6">
    <location>
        <begin position="925"/>
        <end position="945"/>
    </location>
</feature>
<dbReference type="EMBL" id="JAODUO010000299">
    <property type="protein sequence ID" value="KAK2183698.1"/>
    <property type="molecule type" value="Genomic_DNA"/>
</dbReference>
<dbReference type="SMART" id="SM00064">
    <property type="entry name" value="FYVE"/>
    <property type="match status" value="1"/>
</dbReference>
<evidence type="ECO:0000256" key="2">
    <source>
        <dbReference type="ARBA" id="ARBA00022771"/>
    </source>
</evidence>
<feature type="compositionally biased region" description="Basic and acidic residues" evidence="6">
    <location>
        <begin position="948"/>
        <end position="975"/>
    </location>
</feature>
<comment type="caution">
    <text evidence="9">The sequence shown here is derived from an EMBL/GenBank/DDBJ whole genome shotgun (WGS) entry which is preliminary data.</text>
</comment>
<evidence type="ECO:0000313" key="9">
    <source>
        <dbReference type="EMBL" id="KAK2183698.1"/>
    </source>
</evidence>
<keyword evidence="5" id="KW-0175">Coiled coil</keyword>
<dbReference type="FunFam" id="3.30.40.10:FF:000057">
    <property type="entry name" value="1-phosphatidylinositol 3-phosphate 5-kinase isoform X1"/>
    <property type="match status" value="1"/>
</dbReference>
<evidence type="ECO:0008006" key="11">
    <source>
        <dbReference type="Google" id="ProtNLM"/>
    </source>
</evidence>
<dbReference type="InterPro" id="IPR043548">
    <property type="entry name" value="PIKfyve"/>
</dbReference>
<evidence type="ECO:0000256" key="6">
    <source>
        <dbReference type="SAM" id="MobiDB-lite"/>
    </source>
</evidence>
<dbReference type="InterPro" id="IPR011011">
    <property type="entry name" value="Znf_FYVE_PHD"/>
</dbReference>
<dbReference type="GO" id="GO:0032438">
    <property type="term" value="P:melanosome organization"/>
    <property type="evidence" value="ECO:0007669"/>
    <property type="project" value="TreeGrafter"/>
</dbReference>
<keyword evidence="10" id="KW-1185">Reference proteome</keyword>
<dbReference type="GO" id="GO:0008270">
    <property type="term" value="F:zinc ion binding"/>
    <property type="evidence" value="ECO:0007669"/>
    <property type="project" value="UniProtKB-KW"/>
</dbReference>
<dbReference type="Pfam" id="PF01363">
    <property type="entry name" value="FYVE"/>
    <property type="match status" value="1"/>
</dbReference>
<dbReference type="PROSITE" id="PS50178">
    <property type="entry name" value="ZF_FYVE"/>
    <property type="match status" value="1"/>
</dbReference>
<accession>A0AAD9NW79</accession>
<dbReference type="FunFam" id="3.50.7.10:FF:000007">
    <property type="entry name" value="1-phosphatidylinositol 3-phosphate 5-kinase isoform X1"/>
    <property type="match status" value="1"/>
</dbReference>
<feature type="compositionally biased region" description="Basic and acidic residues" evidence="6">
    <location>
        <begin position="1039"/>
        <end position="1052"/>
    </location>
</feature>
<feature type="compositionally biased region" description="Polar residues" evidence="6">
    <location>
        <begin position="1026"/>
        <end position="1037"/>
    </location>
</feature>
<dbReference type="InterPro" id="IPR000591">
    <property type="entry name" value="DEP_dom"/>
</dbReference>
<feature type="compositionally biased region" description="Pro residues" evidence="6">
    <location>
        <begin position="58"/>
        <end position="68"/>
    </location>
</feature>
<evidence type="ECO:0000259" key="7">
    <source>
        <dbReference type="PROSITE" id="PS50178"/>
    </source>
</evidence>
<dbReference type="GO" id="GO:0012506">
    <property type="term" value="C:vesicle membrane"/>
    <property type="evidence" value="ECO:0007669"/>
    <property type="project" value="TreeGrafter"/>
</dbReference>
<evidence type="ECO:0000256" key="5">
    <source>
        <dbReference type="SAM" id="Coils"/>
    </source>
</evidence>
<feature type="domain" description="DEP" evidence="8">
    <location>
        <begin position="360"/>
        <end position="435"/>
    </location>
</feature>
<dbReference type="Proteomes" id="UP001209878">
    <property type="component" value="Unassembled WGS sequence"/>
</dbReference>
<dbReference type="GO" id="GO:0052810">
    <property type="term" value="F:1-phosphatidylinositol-5-kinase activity"/>
    <property type="evidence" value="ECO:0007669"/>
    <property type="project" value="TreeGrafter"/>
</dbReference>
<evidence type="ECO:0000256" key="3">
    <source>
        <dbReference type="ARBA" id="ARBA00022833"/>
    </source>
</evidence>
<dbReference type="GO" id="GO:0000285">
    <property type="term" value="F:1-phosphatidylinositol-3-phosphate 5-kinase activity"/>
    <property type="evidence" value="ECO:0007669"/>
    <property type="project" value="InterPro"/>
</dbReference>
<dbReference type="Pfam" id="PF00118">
    <property type="entry name" value="Cpn60_TCP1"/>
    <property type="match status" value="1"/>
</dbReference>
<dbReference type="InterPro" id="IPR017455">
    <property type="entry name" value="Znf_FYVE-rel"/>
</dbReference>
<dbReference type="Gene3D" id="3.30.40.10">
    <property type="entry name" value="Zinc/RING finger domain, C3HC4 (zinc finger)"/>
    <property type="match status" value="1"/>
</dbReference>
<reference evidence="9" key="1">
    <citation type="journal article" date="2023" name="Mol. Biol. Evol.">
        <title>Third-Generation Sequencing Reveals the Adaptive Role of the Epigenome in Three Deep-Sea Polychaetes.</title>
        <authorList>
            <person name="Perez M."/>
            <person name="Aroh O."/>
            <person name="Sun Y."/>
            <person name="Lan Y."/>
            <person name="Juniper S.K."/>
            <person name="Young C.R."/>
            <person name="Angers B."/>
            <person name="Qian P.Y."/>
        </authorList>
    </citation>
    <scope>NUCLEOTIDE SEQUENCE</scope>
    <source>
        <strain evidence="9">R07B-5</strain>
    </source>
</reference>
<feature type="region of interest" description="Disordered" evidence="6">
    <location>
        <begin position="1026"/>
        <end position="1070"/>
    </location>
</feature>